<dbReference type="Gene3D" id="2.30.40.10">
    <property type="entry name" value="Urease, subunit C, domain 1"/>
    <property type="match status" value="1"/>
</dbReference>
<proteinExistence type="inferred from homology"/>
<comment type="cofactor">
    <cofactor evidence="1">
        <name>Zn(2+)</name>
        <dbReference type="ChEBI" id="CHEBI:29105"/>
    </cofactor>
</comment>
<accession>A0ABV6IKU3</accession>
<dbReference type="InterPro" id="IPR011059">
    <property type="entry name" value="Metal-dep_hydrolase_composite"/>
</dbReference>
<dbReference type="SUPFAM" id="SSF51338">
    <property type="entry name" value="Composite domain of metallo-dependent hydrolases"/>
    <property type="match status" value="1"/>
</dbReference>
<evidence type="ECO:0000256" key="2">
    <source>
        <dbReference type="ARBA" id="ARBA00002368"/>
    </source>
</evidence>
<evidence type="ECO:0000256" key="4">
    <source>
        <dbReference type="ARBA" id="ARBA00022723"/>
    </source>
</evidence>
<organism evidence="7 8">
    <name type="scientific">Muricoccus vinaceus</name>
    <dbReference type="NCBI Taxonomy" id="424704"/>
    <lineage>
        <taxon>Bacteria</taxon>
        <taxon>Pseudomonadati</taxon>
        <taxon>Pseudomonadota</taxon>
        <taxon>Alphaproteobacteria</taxon>
        <taxon>Acetobacterales</taxon>
        <taxon>Roseomonadaceae</taxon>
        <taxon>Muricoccus</taxon>
    </lineage>
</organism>
<dbReference type="InterPro" id="IPR002195">
    <property type="entry name" value="Dihydroorotase_CS"/>
</dbReference>
<evidence type="ECO:0000256" key="5">
    <source>
        <dbReference type="ARBA" id="ARBA00022801"/>
    </source>
</evidence>
<dbReference type="NCBIfam" id="TIGR00857">
    <property type="entry name" value="pyrC_multi"/>
    <property type="match status" value="1"/>
</dbReference>
<evidence type="ECO:0000313" key="8">
    <source>
        <dbReference type="Proteomes" id="UP001589789"/>
    </source>
</evidence>
<dbReference type="Gene3D" id="3.20.20.140">
    <property type="entry name" value="Metal-dependent hydrolases"/>
    <property type="match status" value="1"/>
</dbReference>
<dbReference type="InterPro" id="IPR032466">
    <property type="entry name" value="Metal_Hydrolase"/>
</dbReference>
<dbReference type="Pfam" id="PF01979">
    <property type="entry name" value="Amidohydro_1"/>
    <property type="match status" value="1"/>
</dbReference>
<sequence>MGDLMDAMADLLITGGTVVNETGRFPADVAVKDGVIAFMGHPSLAPRAREVIDARGRFVIPGAIDVHVHIREPGMTHKEDWTTGTRAAAAGGVTTVFDMPNTDPPTWDLDALAIKREAAERQAHVNFGLYGLVDERKLDSLEPLMDAGVIAFKLFYGNTTGNLPAPNDGAVLEAFEVLAARGHRTTIHAENSPMLFWRENRMKAAGRTDDYAHWCARADIVALESLNRCIVLSEWTGARIHIAHESCARSVPYIKAAKARGVPITVETCPQYVLLAAEDLTGEAARIGRLNPPIREGAQRAALLEALAEGTIDILGTDHAPHAVSEKQDPSIWGNACGFPGVETSMRLMLTLVNQGRLTLEQYVRMAGAAPARAFGLYPRKGVVQPGADADLAIVDPSVEGEIRGADLHSLRSRFTPFEGMRTVGAPVATIVRGRVVMRGGVVADAAGWGRMERPEMPPGAPRNLATTTAAILRPGAMPIP</sequence>
<comment type="similarity">
    <text evidence="3">Belongs to the metallo-dependent hydrolases superfamily. DHOase family. Class I DHOase subfamily.</text>
</comment>
<name>A0ABV6IKU3_9PROT</name>
<evidence type="ECO:0000313" key="7">
    <source>
        <dbReference type="EMBL" id="MFC0384041.1"/>
    </source>
</evidence>
<feature type="domain" description="Amidohydrolase-related" evidence="6">
    <location>
        <begin position="58"/>
        <end position="437"/>
    </location>
</feature>
<dbReference type="PROSITE" id="PS00482">
    <property type="entry name" value="DIHYDROOROTASE_1"/>
    <property type="match status" value="1"/>
</dbReference>
<dbReference type="RefSeq" id="WP_377048059.1">
    <property type="nucleotide sequence ID" value="NZ_JBHLVZ010000001.1"/>
</dbReference>
<dbReference type="Proteomes" id="UP001589789">
    <property type="component" value="Unassembled WGS sequence"/>
</dbReference>
<reference evidence="7 8" key="1">
    <citation type="submission" date="2024-09" db="EMBL/GenBank/DDBJ databases">
        <authorList>
            <person name="Sun Q."/>
            <person name="Mori K."/>
        </authorList>
    </citation>
    <scope>NUCLEOTIDE SEQUENCE [LARGE SCALE GENOMIC DNA]</scope>
    <source>
        <strain evidence="7 8">CCM 7468</strain>
    </source>
</reference>
<evidence type="ECO:0000256" key="3">
    <source>
        <dbReference type="ARBA" id="ARBA00010286"/>
    </source>
</evidence>
<comment type="caution">
    <text evidence="7">The sequence shown here is derived from an EMBL/GenBank/DDBJ whole genome shotgun (WGS) entry which is preliminary data.</text>
</comment>
<protein>
    <submittedName>
        <fullName evidence="7">Dihydroorotase family protein</fullName>
    </submittedName>
</protein>
<dbReference type="PANTHER" id="PTHR43668:SF2">
    <property type="entry name" value="ALLANTOINASE"/>
    <property type="match status" value="1"/>
</dbReference>
<dbReference type="SUPFAM" id="SSF51556">
    <property type="entry name" value="Metallo-dependent hydrolases"/>
    <property type="match status" value="1"/>
</dbReference>
<dbReference type="InterPro" id="IPR050138">
    <property type="entry name" value="DHOase/Allantoinase_Hydrolase"/>
</dbReference>
<keyword evidence="8" id="KW-1185">Reference proteome</keyword>
<evidence type="ECO:0000256" key="1">
    <source>
        <dbReference type="ARBA" id="ARBA00001947"/>
    </source>
</evidence>
<keyword evidence="4" id="KW-0479">Metal-binding</keyword>
<dbReference type="EMBL" id="JBHLVZ010000001">
    <property type="protein sequence ID" value="MFC0384041.1"/>
    <property type="molecule type" value="Genomic_DNA"/>
</dbReference>
<comment type="function">
    <text evidence="2">Catalyzes the reversible cyclization of carbamoyl aspartate to dihydroorotate.</text>
</comment>
<dbReference type="InterPro" id="IPR006680">
    <property type="entry name" value="Amidohydro-rel"/>
</dbReference>
<keyword evidence="5" id="KW-0378">Hydrolase</keyword>
<dbReference type="PANTHER" id="PTHR43668">
    <property type="entry name" value="ALLANTOINASE"/>
    <property type="match status" value="1"/>
</dbReference>
<evidence type="ECO:0000259" key="6">
    <source>
        <dbReference type="Pfam" id="PF01979"/>
    </source>
</evidence>
<dbReference type="PROSITE" id="PS00483">
    <property type="entry name" value="DIHYDROOROTASE_2"/>
    <property type="match status" value="1"/>
</dbReference>
<gene>
    <name evidence="7" type="ORF">ACFFIC_00565</name>
</gene>